<proteinExistence type="inferred from homology"/>
<evidence type="ECO:0000313" key="3">
    <source>
        <dbReference type="Proteomes" id="UP001597344"/>
    </source>
</evidence>
<dbReference type="Gene3D" id="3.40.50.720">
    <property type="entry name" value="NAD(P)-binding Rossmann-like Domain"/>
    <property type="match status" value="1"/>
</dbReference>
<dbReference type="PANTHER" id="PTHR45458:SF1">
    <property type="entry name" value="SHORT CHAIN DEHYDROGENASE"/>
    <property type="match status" value="1"/>
</dbReference>
<protein>
    <submittedName>
        <fullName evidence="2">SDR family NAD(P)-dependent oxidoreductase</fullName>
    </submittedName>
</protein>
<dbReference type="SUPFAM" id="SSF51735">
    <property type="entry name" value="NAD(P)-binding Rossmann-fold domains"/>
    <property type="match status" value="1"/>
</dbReference>
<keyword evidence="3" id="KW-1185">Reference proteome</keyword>
<dbReference type="PRINTS" id="PR00081">
    <property type="entry name" value="GDHRDH"/>
</dbReference>
<gene>
    <name evidence="2" type="ORF">ACFSJT_18670</name>
</gene>
<comment type="caution">
    <text evidence="2">The sequence shown here is derived from an EMBL/GenBank/DDBJ whole genome shotgun (WGS) entry which is preliminary data.</text>
</comment>
<dbReference type="PRINTS" id="PR00080">
    <property type="entry name" value="SDRFAMILY"/>
</dbReference>
<comment type="similarity">
    <text evidence="1">Belongs to the short-chain dehydrogenases/reductases (SDR) family.</text>
</comment>
<accession>A0ABW5B2H5</accession>
<dbReference type="RefSeq" id="WP_378321858.1">
    <property type="nucleotide sequence ID" value="NZ_JBHUHY010000032.1"/>
</dbReference>
<evidence type="ECO:0000313" key="2">
    <source>
        <dbReference type="EMBL" id="MFD2188832.1"/>
    </source>
</evidence>
<evidence type="ECO:0000256" key="1">
    <source>
        <dbReference type="RuleBase" id="RU000363"/>
    </source>
</evidence>
<organism evidence="2 3">
    <name type="scientific">Aquimarina celericrescens</name>
    <dbReference type="NCBI Taxonomy" id="1964542"/>
    <lineage>
        <taxon>Bacteria</taxon>
        <taxon>Pseudomonadati</taxon>
        <taxon>Bacteroidota</taxon>
        <taxon>Flavobacteriia</taxon>
        <taxon>Flavobacteriales</taxon>
        <taxon>Flavobacteriaceae</taxon>
        <taxon>Aquimarina</taxon>
    </lineage>
</organism>
<dbReference type="InterPro" id="IPR002347">
    <property type="entry name" value="SDR_fam"/>
</dbReference>
<dbReference type="Proteomes" id="UP001597344">
    <property type="component" value="Unassembled WGS sequence"/>
</dbReference>
<dbReference type="InterPro" id="IPR052184">
    <property type="entry name" value="SDR_enzymes"/>
</dbReference>
<dbReference type="EMBL" id="JBHUHY010000032">
    <property type="protein sequence ID" value="MFD2188832.1"/>
    <property type="molecule type" value="Genomic_DNA"/>
</dbReference>
<dbReference type="InterPro" id="IPR036291">
    <property type="entry name" value="NAD(P)-bd_dom_sf"/>
</dbReference>
<name>A0ABW5B2H5_9FLAO</name>
<dbReference type="Pfam" id="PF00106">
    <property type="entry name" value="adh_short"/>
    <property type="match status" value="1"/>
</dbReference>
<sequence>MVVLITGASKGIGLALAKHFLAHKYQVFGTSRTGKISDIEHDQFTGFPLDLSTTESIHKAISYIKNKGISIDILINNAGIGPDLNAVEPEESTYRKTFEVNTTGTLFFTEMIIPFINKQGKIINISSKMGSIAMCTSSDSVAYRMSKAALNMYSKILANKLQGKPKVAIVHPGWVRTMISGDDTLGRLSTEESARGIFDFVTSNFENATFWNNENQSLIPW</sequence>
<dbReference type="PANTHER" id="PTHR45458">
    <property type="entry name" value="SHORT-CHAIN DEHYDROGENASE/REDUCTASE SDR"/>
    <property type="match status" value="1"/>
</dbReference>
<reference evidence="3" key="1">
    <citation type="journal article" date="2019" name="Int. J. Syst. Evol. Microbiol.">
        <title>The Global Catalogue of Microorganisms (GCM) 10K type strain sequencing project: providing services to taxonomists for standard genome sequencing and annotation.</title>
        <authorList>
            <consortium name="The Broad Institute Genomics Platform"/>
            <consortium name="The Broad Institute Genome Sequencing Center for Infectious Disease"/>
            <person name="Wu L."/>
            <person name="Ma J."/>
        </authorList>
    </citation>
    <scope>NUCLEOTIDE SEQUENCE [LARGE SCALE GENOMIC DNA]</scope>
    <source>
        <strain evidence="3">DT92</strain>
    </source>
</reference>